<evidence type="ECO:0000256" key="7">
    <source>
        <dbReference type="ARBA" id="ARBA00023136"/>
    </source>
</evidence>
<keyword evidence="12" id="KW-1185">Reference proteome</keyword>
<evidence type="ECO:0000256" key="3">
    <source>
        <dbReference type="ARBA" id="ARBA00020975"/>
    </source>
</evidence>
<evidence type="ECO:0000256" key="4">
    <source>
        <dbReference type="ARBA" id="ARBA00022448"/>
    </source>
</evidence>
<dbReference type="InterPro" id="IPR048684">
    <property type="entry name" value="COG4_C"/>
</dbReference>
<evidence type="ECO:0000313" key="11">
    <source>
        <dbReference type="EMBL" id="ODV94953.1"/>
    </source>
</evidence>
<feature type="region of interest" description="Disordered" evidence="9">
    <location>
        <begin position="553"/>
        <end position="574"/>
    </location>
</feature>
<dbReference type="InterPro" id="IPR048680">
    <property type="entry name" value="COG4_N"/>
</dbReference>
<dbReference type="PANTHER" id="PTHR24016">
    <property type="entry name" value="CONSERVED OLIGOMERIC GOLGI COMPLEX SUBUNIT 4"/>
    <property type="match status" value="1"/>
</dbReference>
<dbReference type="PANTHER" id="PTHR24016:SF0">
    <property type="entry name" value="CONSERVED OLIGOMERIC GOLGI COMPLEX SUBUNIT 4"/>
    <property type="match status" value="1"/>
</dbReference>
<dbReference type="Pfam" id="PF20662">
    <property type="entry name" value="COG4_C"/>
    <property type="match status" value="1"/>
</dbReference>
<reference evidence="12" key="1">
    <citation type="submission" date="2016-05" db="EMBL/GenBank/DDBJ databases">
        <title>Comparative genomics of biotechnologically important yeasts.</title>
        <authorList>
            <consortium name="DOE Joint Genome Institute"/>
            <person name="Riley R."/>
            <person name="Haridas S."/>
            <person name="Wolfe K.H."/>
            <person name="Lopes M.R."/>
            <person name="Hittinger C.T."/>
            <person name="Goker M."/>
            <person name="Salamov A."/>
            <person name="Wisecaver J."/>
            <person name="Long T.M."/>
            <person name="Aerts A.L."/>
            <person name="Barry K."/>
            <person name="Choi C."/>
            <person name="Clum A."/>
            <person name="Coughlan A.Y."/>
            <person name="Deshpande S."/>
            <person name="Douglass A.P."/>
            <person name="Hanson S.J."/>
            <person name="Klenk H.-P."/>
            <person name="Labutti K."/>
            <person name="Lapidus A."/>
            <person name="Lindquist E."/>
            <person name="Lipzen A."/>
            <person name="Meier-Kolthoff J.P."/>
            <person name="Ohm R.A."/>
            <person name="Otillar R.P."/>
            <person name="Pangilinan J."/>
            <person name="Peng Y."/>
            <person name="Rokas A."/>
            <person name="Rosa C.A."/>
            <person name="Scheuner C."/>
            <person name="Sibirny A.A."/>
            <person name="Slot J.C."/>
            <person name="Stielow J.B."/>
            <person name="Sun H."/>
            <person name="Kurtzman C.P."/>
            <person name="Blackwell M."/>
            <person name="Grigoriev I.V."/>
            <person name="Jeffries T.W."/>
        </authorList>
    </citation>
    <scope>NUCLEOTIDE SEQUENCE [LARGE SCALE GENOMIC DNA]</scope>
    <source>
        <strain evidence="12">NRRL Y-2460</strain>
    </source>
</reference>
<dbReference type="GO" id="GO:0000139">
    <property type="term" value="C:Golgi membrane"/>
    <property type="evidence" value="ECO:0007669"/>
    <property type="project" value="UniProtKB-SubCell"/>
</dbReference>
<dbReference type="SMART" id="SM00762">
    <property type="entry name" value="Cog4"/>
    <property type="match status" value="1"/>
</dbReference>
<dbReference type="Gene3D" id="1.20.58.1970">
    <property type="match status" value="1"/>
</dbReference>
<comment type="subcellular location">
    <subcellularLocation>
        <location evidence="1">Golgi apparatus membrane</location>
        <topology evidence="1">Peripheral membrane protein</topology>
    </subcellularLocation>
</comment>
<evidence type="ECO:0000256" key="1">
    <source>
        <dbReference type="ARBA" id="ARBA00004395"/>
    </source>
</evidence>
<name>A0A1E4TT48_PACTA</name>
<dbReference type="InterPro" id="IPR013167">
    <property type="entry name" value="COG4_M"/>
</dbReference>
<evidence type="ECO:0000313" key="12">
    <source>
        <dbReference type="Proteomes" id="UP000094236"/>
    </source>
</evidence>
<dbReference type="STRING" id="669874.A0A1E4TT48"/>
<gene>
    <name evidence="11" type="ORF">PACTADRAFT_50792</name>
</gene>
<evidence type="ECO:0000256" key="9">
    <source>
        <dbReference type="SAM" id="MobiDB-lite"/>
    </source>
</evidence>
<keyword evidence="6" id="KW-0333">Golgi apparatus</keyword>
<dbReference type="Pfam" id="PF08318">
    <property type="entry name" value="COG4_m"/>
    <property type="match status" value="1"/>
</dbReference>
<keyword evidence="7" id="KW-0472">Membrane</keyword>
<evidence type="ECO:0000256" key="8">
    <source>
        <dbReference type="ARBA" id="ARBA00031340"/>
    </source>
</evidence>
<organism evidence="11 12">
    <name type="scientific">Pachysolen tannophilus NRRL Y-2460</name>
    <dbReference type="NCBI Taxonomy" id="669874"/>
    <lineage>
        <taxon>Eukaryota</taxon>
        <taxon>Fungi</taxon>
        <taxon>Dikarya</taxon>
        <taxon>Ascomycota</taxon>
        <taxon>Saccharomycotina</taxon>
        <taxon>Pichiomycetes</taxon>
        <taxon>Pachysolenaceae</taxon>
        <taxon>Pachysolen</taxon>
    </lineage>
</organism>
<evidence type="ECO:0000256" key="6">
    <source>
        <dbReference type="ARBA" id="ARBA00023034"/>
    </source>
</evidence>
<dbReference type="Proteomes" id="UP000094236">
    <property type="component" value="Unassembled WGS sequence"/>
</dbReference>
<sequence length="893" mass="103316">MSMDDGFSEQLLNDNLKNYHAQLNGSNSISKLNKLVNQIDLELDDLNNYINDKYLLNKRILIQKSINSLEMNRVNLSLNSLSFSNKLSDKFNNANDLSYKLTRKVKLLDKEKEKVNRTLNYLSNVIFLKKQIMEADSFIESKNWLEASTRIHNILTTLPQSLLNDKYVSFIVPTQDLPELPSITVSKWVEELTVFFKEEFEKAADLKDVSKLTYYFQLFPLLLQNDIGLNCYSKFICKLINEQSKNLLMNLSKELKLKPGFYSLTLLKIFEIISSIINQHSNIIIRYYGLNSMCDIMTKIQKECDLQCGLIFDTFWDLKNINNVLNDIKNYDFPILINYILQNSSGYLDNSNEDNDDGNSKAIYIDSKISIVEVNELCSELSSILKNWKMYCNFFRIKWNEYKNLKNSNIIPEPVEESSFLVKINTKIQPIYDKLSTFYLRRSIEKSCELELIPDLSSYLTVKSDNDDSYSPESPPISSVIEDIIIVLNNMLGKTIETGNESIIKNMITNSRRILENDLLNVIANKLRTIQPRTNVELVIPVIKPIPSTINSSARNSGEFNREQSLSPRSGTPNPSNYGSFFMRNATNALNSAINFNKDEDLKNLEHFLIFLNSVDSLKTYLDRIIENLKLKLKNDKLFLYYDDNNTVKDIYENSLTKKLSNIIENFNNIIDAKIENILNENIKVLYNQVFNTKLIKLTNDFFKILEIENDNNNEVLIRFLKNFRSLILPYWKVLSNSIFMNLMNLLTINLSKLFEKKFLNPTYPINNNKNLTYLNILNLEKNFSVIINDISKINYKLRNNFIKLTQIIMVLSLDDDEESELFLNDEEVNDGSNNKVVGTAGRNKVGIPNGSNTGGNNGNESDEEDDDDSLEIKWVLTPAERRKVRSLRIDRK</sequence>
<feature type="region of interest" description="Disordered" evidence="9">
    <location>
        <begin position="834"/>
        <end position="871"/>
    </location>
</feature>
<keyword evidence="5" id="KW-0653">Protein transport</keyword>
<accession>A0A1E4TT48</accession>
<dbReference type="Pfam" id="PF20663">
    <property type="entry name" value="COG4_N"/>
    <property type="match status" value="1"/>
</dbReference>
<evidence type="ECO:0000259" key="10">
    <source>
        <dbReference type="SMART" id="SM00762"/>
    </source>
</evidence>
<proteinExistence type="inferred from homology"/>
<protein>
    <recommendedName>
        <fullName evidence="3">Conserved oligomeric Golgi complex subunit 4</fullName>
    </recommendedName>
    <alternativeName>
        <fullName evidence="8">Component of oligomeric Golgi complex 4</fullName>
    </alternativeName>
</protein>
<dbReference type="EMBL" id="KV454015">
    <property type="protein sequence ID" value="ODV94953.1"/>
    <property type="molecule type" value="Genomic_DNA"/>
</dbReference>
<keyword evidence="4" id="KW-0813">Transport</keyword>
<feature type="domain" description="COG4 transport protein middle alpha-helical bundle" evidence="10">
    <location>
        <begin position="185"/>
        <end position="528"/>
    </location>
</feature>
<evidence type="ECO:0000256" key="5">
    <source>
        <dbReference type="ARBA" id="ARBA00022927"/>
    </source>
</evidence>
<feature type="compositionally biased region" description="Acidic residues" evidence="9">
    <location>
        <begin position="861"/>
        <end position="870"/>
    </location>
</feature>
<evidence type="ECO:0000256" key="2">
    <source>
        <dbReference type="ARBA" id="ARBA00009215"/>
    </source>
</evidence>
<dbReference type="AlphaFoldDB" id="A0A1E4TT48"/>
<dbReference type="InterPro" id="IPR048682">
    <property type="entry name" value="COG4"/>
</dbReference>
<comment type="similarity">
    <text evidence="2">Belongs to the COG4 family.</text>
</comment>
<dbReference type="OrthoDB" id="47059at2759"/>
<dbReference type="GO" id="GO:0015031">
    <property type="term" value="P:protein transport"/>
    <property type="evidence" value="ECO:0007669"/>
    <property type="project" value="UniProtKB-KW"/>
</dbReference>